<sequence length="150" mass="16203">MSDEAVAAVERAMVAIRRSQSRRVLSRMTPADGIDPTLFGVLDVVEERAETCGVGEVAAALGVDQPRASRLVARAVDQGLLTRTTDPTDARRTLLTLTDDGHNALAHAHEARRAVFDQVMADWSATDRHDFARLITRFVASLGRVVPGGD</sequence>
<dbReference type="AlphaFoldDB" id="A0A918G2B0"/>
<comment type="caution">
    <text evidence="2">The sequence shown here is derived from an EMBL/GenBank/DDBJ whole genome shotgun (WGS) entry which is preliminary data.</text>
</comment>
<dbReference type="GO" id="GO:0003700">
    <property type="term" value="F:DNA-binding transcription factor activity"/>
    <property type="evidence" value="ECO:0007669"/>
    <property type="project" value="InterPro"/>
</dbReference>
<evidence type="ECO:0000259" key="1">
    <source>
        <dbReference type="PROSITE" id="PS50995"/>
    </source>
</evidence>
<feature type="domain" description="HTH marR-type" evidence="1">
    <location>
        <begin position="2"/>
        <end position="140"/>
    </location>
</feature>
<dbReference type="InterPro" id="IPR000835">
    <property type="entry name" value="HTH_MarR-typ"/>
</dbReference>
<evidence type="ECO:0000313" key="3">
    <source>
        <dbReference type="Proteomes" id="UP000660680"/>
    </source>
</evidence>
<dbReference type="EMBL" id="BMRB01000001">
    <property type="protein sequence ID" value="GGS13108.1"/>
    <property type="molecule type" value="Genomic_DNA"/>
</dbReference>
<proteinExistence type="predicted"/>
<protein>
    <submittedName>
        <fullName evidence="2">MarR family transcriptional regulator</fullName>
    </submittedName>
</protein>
<dbReference type="RefSeq" id="WP_189208299.1">
    <property type="nucleotide sequence ID" value="NZ_BMRB01000001.1"/>
</dbReference>
<dbReference type="InterPro" id="IPR036390">
    <property type="entry name" value="WH_DNA-bd_sf"/>
</dbReference>
<dbReference type="SUPFAM" id="SSF46785">
    <property type="entry name" value="Winged helix' DNA-binding domain"/>
    <property type="match status" value="1"/>
</dbReference>
<dbReference type="SMART" id="SM00347">
    <property type="entry name" value="HTH_MARR"/>
    <property type="match status" value="1"/>
</dbReference>
<accession>A0A918G2B0</accession>
<dbReference type="GO" id="GO:0006950">
    <property type="term" value="P:response to stress"/>
    <property type="evidence" value="ECO:0007669"/>
    <property type="project" value="TreeGrafter"/>
</dbReference>
<evidence type="ECO:0000313" key="2">
    <source>
        <dbReference type="EMBL" id="GGS13108.1"/>
    </source>
</evidence>
<dbReference type="PROSITE" id="PS50995">
    <property type="entry name" value="HTH_MARR_2"/>
    <property type="match status" value="1"/>
</dbReference>
<gene>
    <name evidence="2" type="ORF">GCM10010171_01050</name>
</gene>
<reference evidence="2" key="1">
    <citation type="journal article" date="2014" name="Int. J. Syst. Evol. Microbiol.">
        <title>Complete genome sequence of Corynebacterium casei LMG S-19264T (=DSM 44701T), isolated from a smear-ripened cheese.</title>
        <authorList>
            <consortium name="US DOE Joint Genome Institute (JGI-PGF)"/>
            <person name="Walter F."/>
            <person name="Albersmeier A."/>
            <person name="Kalinowski J."/>
            <person name="Ruckert C."/>
        </authorList>
    </citation>
    <scope>NUCLEOTIDE SEQUENCE</scope>
    <source>
        <strain evidence="2">JCM 3276</strain>
    </source>
</reference>
<dbReference type="PANTHER" id="PTHR33164:SF57">
    <property type="entry name" value="MARR-FAMILY TRANSCRIPTIONAL REGULATOR"/>
    <property type="match status" value="1"/>
</dbReference>
<dbReference type="PANTHER" id="PTHR33164">
    <property type="entry name" value="TRANSCRIPTIONAL REGULATOR, MARR FAMILY"/>
    <property type="match status" value="1"/>
</dbReference>
<dbReference type="Gene3D" id="1.10.10.10">
    <property type="entry name" value="Winged helix-like DNA-binding domain superfamily/Winged helix DNA-binding domain"/>
    <property type="match status" value="1"/>
</dbReference>
<keyword evidence="3" id="KW-1185">Reference proteome</keyword>
<name>A0A918G2B0_9PSEU</name>
<organism evidence="2 3">
    <name type="scientific">Actinokineospora fastidiosa</name>
    <dbReference type="NCBI Taxonomy" id="1816"/>
    <lineage>
        <taxon>Bacteria</taxon>
        <taxon>Bacillati</taxon>
        <taxon>Actinomycetota</taxon>
        <taxon>Actinomycetes</taxon>
        <taxon>Pseudonocardiales</taxon>
        <taxon>Pseudonocardiaceae</taxon>
        <taxon>Actinokineospora</taxon>
    </lineage>
</organism>
<dbReference type="Proteomes" id="UP000660680">
    <property type="component" value="Unassembled WGS sequence"/>
</dbReference>
<reference evidence="2" key="2">
    <citation type="submission" date="2020-09" db="EMBL/GenBank/DDBJ databases">
        <authorList>
            <person name="Sun Q."/>
            <person name="Ohkuma M."/>
        </authorList>
    </citation>
    <scope>NUCLEOTIDE SEQUENCE</scope>
    <source>
        <strain evidence="2">JCM 3276</strain>
    </source>
</reference>
<dbReference type="InterPro" id="IPR036388">
    <property type="entry name" value="WH-like_DNA-bd_sf"/>
</dbReference>
<dbReference type="Pfam" id="PF12802">
    <property type="entry name" value="MarR_2"/>
    <property type="match status" value="1"/>
</dbReference>
<dbReference type="InterPro" id="IPR039422">
    <property type="entry name" value="MarR/SlyA-like"/>
</dbReference>